<dbReference type="PANTHER" id="PTHR44591:SF3">
    <property type="entry name" value="RESPONSE REGULATORY DOMAIN-CONTAINING PROTEIN"/>
    <property type="match status" value="1"/>
</dbReference>
<dbReference type="GO" id="GO:0000160">
    <property type="term" value="P:phosphorelay signal transduction system"/>
    <property type="evidence" value="ECO:0007669"/>
    <property type="project" value="InterPro"/>
</dbReference>
<accession>A0A1H8NPK8</accession>
<evidence type="ECO:0000313" key="4">
    <source>
        <dbReference type="EMBL" id="SEO31520.1"/>
    </source>
</evidence>
<reference evidence="4 5" key="1">
    <citation type="submission" date="2016-10" db="EMBL/GenBank/DDBJ databases">
        <authorList>
            <person name="de Groot N.N."/>
        </authorList>
    </citation>
    <scope>NUCLEOTIDE SEQUENCE [LARGE SCALE GENOMIC DNA]</scope>
    <source>
        <strain evidence="4 5">CGMCC 1.10836</strain>
    </source>
</reference>
<evidence type="ECO:0000256" key="1">
    <source>
        <dbReference type="ARBA" id="ARBA00022553"/>
    </source>
</evidence>
<dbReference type="InterPro" id="IPR050595">
    <property type="entry name" value="Bact_response_regulator"/>
</dbReference>
<dbReference type="AlphaFoldDB" id="A0A1H8NPK8"/>
<dbReference type="Proteomes" id="UP000183002">
    <property type="component" value="Unassembled WGS sequence"/>
</dbReference>
<dbReference type="PROSITE" id="PS50110">
    <property type="entry name" value="RESPONSE_REGULATORY"/>
    <property type="match status" value="1"/>
</dbReference>
<dbReference type="OrthoDB" id="9800897at2"/>
<dbReference type="RefSeq" id="WP_050520849.1">
    <property type="nucleotide sequence ID" value="NZ_FOCO01000094.1"/>
</dbReference>
<organism evidence="4 5">
    <name type="scientific">Pseudorhodobacter antarcticus</name>
    <dbReference type="NCBI Taxonomy" id="1077947"/>
    <lineage>
        <taxon>Bacteria</taxon>
        <taxon>Pseudomonadati</taxon>
        <taxon>Pseudomonadota</taxon>
        <taxon>Alphaproteobacteria</taxon>
        <taxon>Rhodobacterales</taxon>
        <taxon>Paracoccaceae</taxon>
        <taxon>Pseudorhodobacter</taxon>
    </lineage>
</organism>
<protein>
    <submittedName>
        <fullName evidence="4">Response regulator receiver domain-containing protein</fullName>
    </submittedName>
</protein>
<dbReference type="InterPro" id="IPR011006">
    <property type="entry name" value="CheY-like_superfamily"/>
</dbReference>
<evidence type="ECO:0000259" key="3">
    <source>
        <dbReference type="PROSITE" id="PS50110"/>
    </source>
</evidence>
<evidence type="ECO:0000256" key="2">
    <source>
        <dbReference type="PROSITE-ProRule" id="PRU00169"/>
    </source>
</evidence>
<dbReference type="SMART" id="SM00448">
    <property type="entry name" value="REC"/>
    <property type="match status" value="1"/>
</dbReference>
<name>A0A1H8NPK8_9RHOB</name>
<gene>
    <name evidence="4" type="ORF">SAMN05216227_10941</name>
</gene>
<evidence type="ECO:0000313" key="5">
    <source>
        <dbReference type="Proteomes" id="UP000183002"/>
    </source>
</evidence>
<dbReference type="SUPFAM" id="SSF52172">
    <property type="entry name" value="CheY-like"/>
    <property type="match status" value="1"/>
</dbReference>
<dbReference type="Gene3D" id="3.40.50.2300">
    <property type="match status" value="1"/>
</dbReference>
<sequence>MIRLLHVEDDLDILEITLMALGISGEFEIKQCSSPEDALREVEQFGPDVLLLDLMMPGMSGDILLGKLRTIPSLATTTAIFMTARAQPHEIEALISKGAKDVIVKPFDALTLGDQVKAIFERA</sequence>
<dbReference type="EMBL" id="FOCO01000094">
    <property type="protein sequence ID" value="SEO31520.1"/>
    <property type="molecule type" value="Genomic_DNA"/>
</dbReference>
<dbReference type="InterPro" id="IPR001789">
    <property type="entry name" value="Sig_transdc_resp-reg_receiver"/>
</dbReference>
<dbReference type="PANTHER" id="PTHR44591">
    <property type="entry name" value="STRESS RESPONSE REGULATOR PROTEIN 1"/>
    <property type="match status" value="1"/>
</dbReference>
<dbReference type="Pfam" id="PF00072">
    <property type="entry name" value="Response_reg"/>
    <property type="match status" value="1"/>
</dbReference>
<keyword evidence="5" id="KW-1185">Reference proteome</keyword>
<proteinExistence type="predicted"/>
<feature type="domain" description="Response regulatory" evidence="3">
    <location>
        <begin position="3"/>
        <end position="120"/>
    </location>
</feature>
<keyword evidence="1 2" id="KW-0597">Phosphoprotein</keyword>
<feature type="modified residue" description="4-aspartylphosphate" evidence="2">
    <location>
        <position position="53"/>
    </location>
</feature>
<dbReference type="STRING" id="1077947.SAMN05216227_10941"/>